<evidence type="ECO:0000313" key="2">
    <source>
        <dbReference type="Proteomes" id="UP000310673"/>
    </source>
</evidence>
<evidence type="ECO:0000313" key="1">
    <source>
        <dbReference type="EMBL" id="QCX25917.1"/>
    </source>
</evidence>
<dbReference type="AlphaFoldDB" id="A0A5B7T1K0"/>
<accession>A0A5B7T1K0</accession>
<dbReference type="Proteomes" id="UP000310673">
    <property type="component" value="Chromosome"/>
</dbReference>
<gene>
    <name evidence="1" type="ORF">FG051_00705</name>
</gene>
<name>A0A5B7T1K0_9LACO</name>
<dbReference type="EMBL" id="CP040736">
    <property type="protein sequence ID" value="QCX25917.1"/>
    <property type="molecule type" value="Genomic_DNA"/>
</dbReference>
<protein>
    <submittedName>
        <fullName evidence="1">Uncharacterized protein</fullName>
    </submittedName>
</protein>
<proteinExistence type="predicted"/>
<dbReference type="KEGG" id="lft:FG051_00705"/>
<organism evidence="1 2">
    <name type="scientific">Companilactobacillus futsaii</name>
    <dbReference type="NCBI Taxonomy" id="938155"/>
    <lineage>
        <taxon>Bacteria</taxon>
        <taxon>Bacillati</taxon>
        <taxon>Bacillota</taxon>
        <taxon>Bacilli</taxon>
        <taxon>Lactobacillales</taxon>
        <taxon>Lactobacillaceae</taxon>
        <taxon>Companilactobacillus</taxon>
    </lineage>
</organism>
<sequence>MKKYRTTKLVRNSKENWFSSEIILSNLLLRIRPSLKTLPGFGLSKGSKSCPHCSAILPLWLTYEME</sequence>
<reference evidence="1 2" key="1">
    <citation type="submission" date="2019-05" db="EMBL/GenBank/DDBJ databases">
        <title>Genome Sequence of Lactobacillus futsaii Y97, a Potential Probiotic Strain Isolated from the Futsai of Taiwan.</title>
        <authorList>
            <person name="Du X."/>
        </authorList>
    </citation>
    <scope>NUCLEOTIDE SEQUENCE [LARGE SCALE GENOMIC DNA]</scope>
    <source>
        <strain evidence="1 2">Y97</strain>
    </source>
</reference>